<proteinExistence type="predicted"/>
<feature type="compositionally biased region" description="Gly residues" evidence="4">
    <location>
        <begin position="350"/>
        <end position="368"/>
    </location>
</feature>
<dbReference type="GO" id="GO:0051286">
    <property type="term" value="C:cell tip"/>
    <property type="evidence" value="ECO:0007669"/>
    <property type="project" value="TreeGrafter"/>
</dbReference>
<dbReference type="AlphaFoldDB" id="A0A067LVQ5"/>
<dbReference type="HOGENOM" id="CLU_016971_1_2_1"/>
<dbReference type="Gene3D" id="2.130.10.10">
    <property type="entry name" value="YVTN repeat-like/Quinoprotein amine dehydrogenase"/>
    <property type="match status" value="1"/>
</dbReference>
<dbReference type="Proteomes" id="UP000027195">
    <property type="component" value="Unassembled WGS sequence"/>
</dbReference>
<dbReference type="STRING" id="930990.A0A067LVQ5"/>
<keyword evidence="6" id="KW-1185">Reference proteome</keyword>
<feature type="repeat" description="WD" evidence="3">
    <location>
        <begin position="425"/>
        <end position="466"/>
    </location>
</feature>
<feature type="region of interest" description="Disordered" evidence="4">
    <location>
        <begin position="613"/>
        <end position="635"/>
    </location>
</feature>
<feature type="region of interest" description="Disordered" evidence="4">
    <location>
        <begin position="50"/>
        <end position="162"/>
    </location>
</feature>
<accession>A0A067LVQ5</accession>
<feature type="region of interest" description="Disordered" evidence="4">
    <location>
        <begin position="306"/>
        <end position="380"/>
    </location>
</feature>
<keyword evidence="1 3" id="KW-0853">WD repeat</keyword>
<dbReference type="InterPro" id="IPR015943">
    <property type="entry name" value="WD40/YVTN_repeat-like_dom_sf"/>
</dbReference>
<dbReference type="GO" id="GO:0045013">
    <property type="term" value="P:carbon catabolite repression of transcription"/>
    <property type="evidence" value="ECO:0007669"/>
    <property type="project" value="TreeGrafter"/>
</dbReference>
<feature type="compositionally biased region" description="Polar residues" evidence="4">
    <location>
        <begin position="317"/>
        <end position="331"/>
    </location>
</feature>
<dbReference type="InParanoid" id="A0A067LVQ5"/>
<dbReference type="SUPFAM" id="SSF50978">
    <property type="entry name" value="WD40 repeat-like"/>
    <property type="match status" value="1"/>
</dbReference>
<name>A0A067LVQ5_BOTB1</name>
<evidence type="ECO:0000313" key="5">
    <source>
        <dbReference type="EMBL" id="KDQ07244.1"/>
    </source>
</evidence>
<feature type="compositionally biased region" description="Basic and acidic residues" evidence="4">
    <location>
        <begin position="617"/>
        <end position="635"/>
    </location>
</feature>
<dbReference type="InterPro" id="IPR036322">
    <property type="entry name" value="WD40_repeat_dom_sf"/>
</dbReference>
<gene>
    <name evidence="5" type="ORF">BOTBODRAFT_149285</name>
</gene>
<dbReference type="InterPro" id="IPR001680">
    <property type="entry name" value="WD40_rpt"/>
</dbReference>
<organism evidence="5 6">
    <name type="scientific">Botryobasidium botryosum (strain FD-172 SS1)</name>
    <dbReference type="NCBI Taxonomy" id="930990"/>
    <lineage>
        <taxon>Eukaryota</taxon>
        <taxon>Fungi</taxon>
        <taxon>Dikarya</taxon>
        <taxon>Basidiomycota</taxon>
        <taxon>Agaricomycotina</taxon>
        <taxon>Agaricomycetes</taxon>
        <taxon>Cantharellales</taxon>
        <taxon>Botryobasidiaceae</taxon>
        <taxon>Botryobasidium</taxon>
    </lineage>
</organism>
<feature type="region of interest" description="Disordered" evidence="4">
    <location>
        <begin position="534"/>
        <end position="563"/>
    </location>
</feature>
<dbReference type="GO" id="GO:0005634">
    <property type="term" value="C:nucleus"/>
    <property type="evidence" value="ECO:0007669"/>
    <property type="project" value="TreeGrafter"/>
</dbReference>
<evidence type="ECO:0000313" key="6">
    <source>
        <dbReference type="Proteomes" id="UP000027195"/>
    </source>
</evidence>
<feature type="repeat" description="WD" evidence="3">
    <location>
        <begin position="467"/>
        <end position="513"/>
    </location>
</feature>
<reference evidence="6" key="1">
    <citation type="journal article" date="2014" name="Proc. Natl. Acad. Sci. U.S.A.">
        <title>Extensive sampling of basidiomycete genomes demonstrates inadequacy of the white-rot/brown-rot paradigm for wood decay fungi.</title>
        <authorList>
            <person name="Riley R."/>
            <person name="Salamov A.A."/>
            <person name="Brown D.W."/>
            <person name="Nagy L.G."/>
            <person name="Floudas D."/>
            <person name="Held B.W."/>
            <person name="Levasseur A."/>
            <person name="Lombard V."/>
            <person name="Morin E."/>
            <person name="Otillar R."/>
            <person name="Lindquist E.A."/>
            <person name="Sun H."/>
            <person name="LaButti K.M."/>
            <person name="Schmutz J."/>
            <person name="Jabbour D."/>
            <person name="Luo H."/>
            <person name="Baker S.E."/>
            <person name="Pisabarro A.G."/>
            <person name="Walton J.D."/>
            <person name="Blanchette R.A."/>
            <person name="Henrissat B."/>
            <person name="Martin F."/>
            <person name="Cullen D."/>
            <person name="Hibbett D.S."/>
            <person name="Grigoriev I.V."/>
        </authorList>
    </citation>
    <scope>NUCLEOTIDE SEQUENCE [LARGE SCALE GENOMIC DNA]</scope>
    <source>
        <strain evidence="6">FD-172 SS1</strain>
    </source>
</reference>
<evidence type="ECO:0000256" key="1">
    <source>
        <dbReference type="ARBA" id="ARBA00022574"/>
    </source>
</evidence>
<dbReference type="OrthoDB" id="3367at2759"/>
<dbReference type="FunCoup" id="A0A067LVQ5">
    <property type="interactions" value="89"/>
</dbReference>
<feature type="compositionally biased region" description="Basic residues" evidence="4">
    <location>
        <begin position="151"/>
        <end position="162"/>
    </location>
</feature>
<dbReference type="PANTHER" id="PTHR14107:SF16">
    <property type="entry name" value="AT02583P"/>
    <property type="match status" value="1"/>
</dbReference>
<evidence type="ECO:0000256" key="2">
    <source>
        <dbReference type="ARBA" id="ARBA00022737"/>
    </source>
</evidence>
<dbReference type="SMART" id="SM00320">
    <property type="entry name" value="WD40"/>
    <property type="match status" value="4"/>
</dbReference>
<dbReference type="EMBL" id="KL198111">
    <property type="protein sequence ID" value="KDQ07244.1"/>
    <property type="molecule type" value="Genomic_DNA"/>
</dbReference>
<dbReference type="PANTHER" id="PTHR14107">
    <property type="entry name" value="WD REPEAT PROTEIN"/>
    <property type="match status" value="1"/>
</dbReference>
<dbReference type="Pfam" id="PF00400">
    <property type="entry name" value="WD40"/>
    <property type="match status" value="2"/>
</dbReference>
<dbReference type="PROSITE" id="PS50082">
    <property type="entry name" value="WD_REPEATS_2"/>
    <property type="match status" value="2"/>
</dbReference>
<feature type="compositionally biased region" description="Basic and acidic residues" evidence="4">
    <location>
        <begin position="65"/>
        <end position="91"/>
    </location>
</feature>
<dbReference type="InterPro" id="IPR051362">
    <property type="entry name" value="WD_repeat_creC_regulators"/>
</dbReference>
<evidence type="ECO:0000256" key="3">
    <source>
        <dbReference type="PROSITE-ProRule" id="PRU00221"/>
    </source>
</evidence>
<feature type="compositionally biased region" description="Pro residues" evidence="4">
    <location>
        <begin position="130"/>
        <end position="141"/>
    </location>
</feature>
<protein>
    <submittedName>
        <fullName evidence="5">Uncharacterized protein</fullName>
    </submittedName>
</protein>
<sequence length="635" mass="68450">MTVDESTFVAPEGVYALAEEIRPPSIAHLPSSAPILFPARLSTVVIRFPPPKQLATPGLSSLLGGKEREKRSKRDEKGTAKDKRPANDDHSVSSNENVEEGGATVDPANPDHLPPSNNIHDHDGNLNGGHPPPPPIPPTPLFSPLSSALTGKKKSISRPKHNIRTTSSSFITRIHTIEGMSKLLSSKQGSDVTFLFYNAAKNFYWNELGSKLKDPFSRITFSAYPTCHDVNIFSSSHACIDVVIGFNTGDLVWFDPLNSRYVRLNKGGCISPSPCTSIKWVPQSKTLFLVSHADGTMIVYDIEREDGSSFKPRDPGPSSTSGTADSNSGSAEGSALPGWNPLEEMLVTSGTGGGNNGEGGGSVGGMGTLGSREKAGKNPVSHWRVSDRNIVAFAFSPEVRYVAVVAEDSCLRVIDALTETLLDTYASYFGSLTCISWSPDGRFILTGGQDDLVTVYSPSDHRVVARCQGHSSFISGVAFDPNRCDGRTYRFGSVGEDNKLILWDFSSGALHRPKAYGHQNRFPVTSTVSLVRHRSENSDRSTAHLLGTPGGTPGPQSHYHPAPPRNEVALLQPVLIKPIDGDILTSVFFMSASVLTISKGCVIKVWTRPLPVRPRGKGTEKGDDAGTSRVRELIR</sequence>
<dbReference type="GO" id="GO:0032153">
    <property type="term" value="C:cell division site"/>
    <property type="evidence" value="ECO:0007669"/>
    <property type="project" value="TreeGrafter"/>
</dbReference>
<keyword evidence="2" id="KW-0677">Repeat</keyword>
<evidence type="ECO:0000256" key="4">
    <source>
        <dbReference type="SAM" id="MobiDB-lite"/>
    </source>
</evidence>